<dbReference type="InterPro" id="IPR000792">
    <property type="entry name" value="Tscrpt_reg_LuxR_C"/>
</dbReference>
<proteinExistence type="predicted"/>
<dbReference type="PROSITE" id="PS50043">
    <property type="entry name" value="HTH_LUXR_2"/>
    <property type="match status" value="1"/>
</dbReference>
<evidence type="ECO:0000259" key="4">
    <source>
        <dbReference type="PROSITE" id="PS50043"/>
    </source>
</evidence>
<feature type="domain" description="HTH luxR-type" evidence="4">
    <location>
        <begin position="200"/>
        <end position="265"/>
    </location>
</feature>
<dbReference type="Gene3D" id="1.10.10.10">
    <property type="entry name" value="Winged helix-like DNA-binding domain superfamily/Winged helix DNA-binding domain"/>
    <property type="match status" value="1"/>
</dbReference>
<evidence type="ECO:0000256" key="1">
    <source>
        <dbReference type="ARBA" id="ARBA00023015"/>
    </source>
</evidence>
<name>A0ABT4AAW2_9BACT</name>
<protein>
    <submittedName>
        <fullName evidence="5">Helix-turn-helix transcriptional regulator</fullName>
    </submittedName>
</protein>
<keyword evidence="2" id="KW-0238">DNA-binding</keyword>
<dbReference type="PANTHER" id="PTHR44688:SF16">
    <property type="entry name" value="DNA-BINDING TRANSCRIPTIONAL ACTIVATOR DEVR_DOSR"/>
    <property type="match status" value="1"/>
</dbReference>
<keyword evidence="6" id="KW-1185">Reference proteome</keyword>
<dbReference type="Pfam" id="PF00196">
    <property type="entry name" value="GerE"/>
    <property type="match status" value="1"/>
</dbReference>
<evidence type="ECO:0000256" key="3">
    <source>
        <dbReference type="ARBA" id="ARBA00023163"/>
    </source>
</evidence>
<comment type="caution">
    <text evidence="5">The sequence shown here is derived from an EMBL/GenBank/DDBJ whole genome shotgun (WGS) entry which is preliminary data.</text>
</comment>
<organism evidence="5 6">
    <name type="scientific">Archangium lansingense</name>
    <dbReference type="NCBI Taxonomy" id="2995310"/>
    <lineage>
        <taxon>Bacteria</taxon>
        <taxon>Pseudomonadati</taxon>
        <taxon>Myxococcota</taxon>
        <taxon>Myxococcia</taxon>
        <taxon>Myxococcales</taxon>
        <taxon>Cystobacterineae</taxon>
        <taxon>Archangiaceae</taxon>
        <taxon>Archangium</taxon>
    </lineage>
</organism>
<dbReference type="InterPro" id="IPR016032">
    <property type="entry name" value="Sig_transdc_resp-reg_C-effctor"/>
</dbReference>
<dbReference type="Proteomes" id="UP001207654">
    <property type="component" value="Unassembled WGS sequence"/>
</dbReference>
<keyword evidence="1" id="KW-0805">Transcription regulation</keyword>
<dbReference type="EMBL" id="JAPNKA010000001">
    <property type="protein sequence ID" value="MCY1078808.1"/>
    <property type="molecule type" value="Genomic_DNA"/>
</dbReference>
<accession>A0ABT4AAW2</accession>
<gene>
    <name evidence="5" type="ORF">OV287_30535</name>
</gene>
<dbReference type="PRINTS" id="PR00038">
    <property type="entry name" value="HTHLUXR"/>
</dbReference>
<keyword evidence="3" id="KW-0804">Transcription</keyword>
<dbReference type="SUPFAM" id="SSF46894">
    <property type="entry name" value="C-terminal effector domain of the bipartite response regulators"/>
    <property type="match status" value="1"/>
</dbReference>
<dbReference type="SMART" id="SM00421">
    <property type="entry name" value="HTH_LUXR"/>
    <property type="match status" value="1"/>
</dbReference>
<evidence type="ECO:0000313" key="6">
    <source>
        <dbReference type="Proteomes" id="UP001207654"/>
    </source>
</evidence>
<sequence>MTTRELESVFAIWDSVAEFNTSESDAALRHLFECLAKLLRADNVFWFSAVRLISGEMANRDLGHGWRMRSYEVWQPDPAKQERLKLVQKSLDKKSDVPLGLTTTTISGEAGRFRVHRLRDGWIDFKTFKSTPHYDLFYRLPRIDDRIWVVLPLGPDMESYFVIDKIATRTRFSAADAELAGVVLRGLKWFHRALALSHGLIAARSPLTAMERRVTRLLLTGRSEKEIADALGSTLGTTHNHVGQIFRKFGVRSRAELTAIWLGHRK</sequence>
<dbReference type="RefSeq" id="WP_267537569.1">
    <property type="nucleotide sequence ID" value="NZ_JAPNKA010000001.1"/>
</dbReference>
<reference evidence="5 6" key="1">
    <citation type="submission" date="2022-11" db="EMBL/GenBank/DDBJ databases">
        <title>Minimal conservation of predation-associated metabolite biosynthetic gene clusters underscores biosynthetic potential of Myxococcota including descriptions for ten novel species: Archangium lansinium sp. nov., Myxococcus landrumus sp. nov., Nannocystis bai.</title>
        <authorList>
            <person name="Ahearne A."/>
            <person name="Stevens C."/>
            <person name="Phillips K."/>
        </authorList>
    </citation>
    <scope>NUCLEOTIDE SEQUENCE [LARGE SCALE GENOMIC DNA]</scope>
    <source>
        <strain evidence="5 6">MIWBW</strain>
    </source>
</reference>
<dbReference type="PANTHER" id="PTHR44688">
    <property type="entry name" value="DNA-BINDING TRANSCRIPTIONAL ACTIVATOR DEVR_DOSR"/>
    <property type="match status" value="1"/>
</dbReference>
<dbReference type="CDD" id="cd06170">
    <property type="entry name" value="LuxR_C_like"/>
    <property type="match status" value="1"/>
</dbReference>
<dbReference type="InterPro" id="IPR036388">
    <property type="entry name" value="WH-like_DNA-bd_sf"/>
</dbReference>
<evidence type="ECO:0000256" key="2">
    <source>
        <dbReference type="ARBA" id="ARBA00023125"/>
    </source>
</evidence>
<evidence type="ECO:0000313" key="5">
    <source>
        <dbReference type="EMBL" id="MCY1078808.1"/>
    </source>
</evidence>